<keyword evidence="3" id="KW-1185">Reference proteome</keyword>
<gene>
    <name evidence="2" type="ORF">D9619_010235</name>
</gene>
<feature type="compositionally biased region" description="Polar residues" evidence="1">
    <location>
        <begin position="337"/>
        <end position="361"/>
    </location>
</feature>
<feature type="compositionally biased region" description="Basic residues" evidence="1">
    <location>
        <begin position="820"/>
        <end position="830"/>
    </location>
</feature>
<evidence type="ECO:0000313" key="2">
    <source>
        <dbReference type="EMBL" id="KAF5310159.1"/>
    </source>
</evidence>
<feature type="compositionally biased region" description="Low complexity" evidence="1">
    <location>
        <begin position="1007"/>
        <end position="1021"/>
    </location>
</feature>
<feature type="compositionally biased region" description="Basic residues" evidence="1">
    <location>
        <begin position="682"/>
        <end position="692"/>
    </location>
</feature>
<feature type="compositionally biased region" description="Low complexity" evidence="1">
    <location>
        <begin position="976"/>
        <end position="993"/>
    </location>
</feature>
<feature type="compositionally biased region" description="Pro residues" evidence="1">
    <location>
        <begin position="193"/>
        <end position="203"/>
    </location>
</feature>
<feature type="compositionally biased region" description="Pro residues" evidence="1">
    <location>
        <begin position="803"/>
        <end position="814"/>
    </location>
</feature>
<comment type="caution">
    <text evidence="2">The sequence shown here is derived from an EMBL/GenBank/DDBJ whole genome shotgun (WGS) entry which is preliminary data.</text>
</comment>
<dbReference type="OrthoDB" id="3365519at2759"/>
<protein>
    <submittedName>
        <fullName evidence="2">Uncharacterized protein</fullName>
    </submittedName>
</protein>
<feature type="compositionally biased region" description="Low complexity" evidence="1">
    <location>
        <begin position="478"/>
        <end position="493"/>
    </location>
</feature>
<evidence type="ECO:0000256" key="1">
    <source>
        <dbReference type="SAM" id="MobiDB-lite"/>
    </source>
</evidence>
<feature type="region of interest" description="Disordered" evidence="1">
    <location>
        <begin position="474"/>
        <end position="844"/>
    </location>
</feature>
<organism evidence="2 3">
    <name type="scientific">Psilocybe cf. subviscida</name>
    <dbReference type="NCBI Taxonomy" id="2480587"/>
    <lineage>
        <taxon>Eukaryota</taxon>
        <taxon>Fungi</taxon>
        <taxon>Dikarya</taxon>
        <taxon>Basidiomycota</taxon>
        <taxon>Agaricomycotina</taxon>
        <taxon>Agaricomycetes</taxon>
        <taxon>Agaricomycetidae</taxon>
        <taxon>Agaricales</taxon>
        <taxon>Agaricineae</taxon>
        <taxon>Strophariaceae</taxon>
        <taxon>Psilocybe</taxon>
    </lineage>
</organism>
<name>A0A8H5ASM9_9AGAR</name>
<feature type="region of interest" description="Disordered" evidence="1">
    <location>
        <begin position="1007"/>
        <end position="1044"/>
    </location>
</feature>
<feature type="region of interest" description="Disordered" evidence="1">
    <location>
        <begin position="1"/>
        <end position="30"/>
    </location>
</feature>
<feature type="compositionally biased region" description="Pro residues" evidence="1">
    <location>
        <begin position="390"/>
        <end position="399"/>
    </location>
</feature>
<proteinExistence type="predicted"/>
<dbReference type="Proteomes" id="UP000567179">
    <property type="component" value="Unassembled WGS sequence"/>
</dbReference>
<feature type="compositionally biased region" description="Low complexity" evidence="1">
    <location>
        <begin position="642"/>
        <end position="658"/>
    </location>
</feature>
<reference evidence="2 3" key="1">
    <citation type="journal article" date="2020" name="ISME J.">
        <title>Uncovering the hidden diversity of litter-decomposition mechanisms in mushroom-forming fungi.</title>
        <authorList>
            <person name="Floudas D."/>
            <person name="Bentzer J."/>
            <person name="Ahren D."/>
            <person name="Johansson T."/>
            <person name="Persson P."/>
            <person name="Tunlid A."/>
        </authorList>
    </citation>
    <scope>NUCLEOTIDE SEQUENCE [LARGE SCALE GENOMIC DNA]</scope>
    <source>
        <strain evidence="2 3">CBS 101986</strain>
    </source>
</reference>
<feature type="compositionally biased region" description="Polar residues" evidence="1">
    <location>
        <begin position="207"/>
        <end position="218"/>
    </location>
</feature>
<feature type="compositionally biased region" description="Polar residues" evidence="1">
    <location>
        <begin position="95"/>
        <end position="114"/>
    </location>
</feature>
<feature type="region of interest" description="Disordered" evidence="1">
    <location>
        <begin position="973"/>
        <end position="993"/>
    </location>
</feature>
<feature type="compositionally biased region" description="Polar residues" evidence="1">
    <location>
        <begin position="705"/>
        <end position="719"/>
    </location>
</feature>
<feature type="region of interest" description="Disordered" evidence="1">
    <location>
        <begin position="337"/>
        <end position="404"/>
    </location>
</feature>
<feature type="region of interest" description="Disordered" evidence="1">
    <location>
        <begin position="44"/>
        <end position="271"/>
    </location>
</feature>
<feature type="compositionally biased region" description="Pro residues" evidence="1">
    <location>
        <begin position="659"/>
        <end position="668"/>
    </location>
</feature>
<sequence length="1319" mass="142682">MAGFLRKKSKQEPLPKPAPTPVTYSKPGESTPLFARFATTAQVTADAPTQRIVSGPIPLVNGRKQSFTAGSGRAGAGNQTSAREADMARRRTHDQAQLSQASINFYAPATTTGQYKPRPVSVDKPLPPPVNNVPVSPTPNRRASAMRPPGPPPVFQQPNQTQGVRPRASVDFENKPLPRAGSVQAHIWQAEVRPPPPPNPKVMPPTRNGSANASQIGSSPLPPSVGGQRRPTPDMQHLPQGSAPQRSHPGQDYARDNGNARSSNRMSMGVAQHQMRVPVGTPMSDRVDLPPEFALFQVSRGEKVKPPLPEIPCPPESRNALSSASLQALLCQFSESISRPSSTAPSTLKTNGQVASSSGPRSSIYVESARNALKPQPSVPQFAPQRAVSPPLPPPPPPDMGASASRIAMTDLLPSPSFYKDFHQPHVLSSSNAPNATYINGADVIQQQAYPTPPAPVNNGSMLPSLLPSADFATNPYPAATRTAAPSRRPSASVLQSQQQPTPPAMGQLQSIPSQPVLRKAPSVQGSGAILKGKPKIFAAMEAQEYPPEPTPEKQYPSQPRNPSPNRHEQIPTHVAPPSQPKYQPDAQMQQHQVAPLLPPVELKTPRSRQDPLPSPFPNKAEADRRPVSVYRPSGSPPKPSLPAQLPAPQAESALRTPRPGPSRPLPSRPEEPLLGSPSNGHRARKLSKPRHHDNSSSSSHGHNRMTSNGTEPMQNGSPSKRPVTPPEAVVAVDEDTIRKAGLPLDDDPFAKPDGVVLLNPVTPPKEDEAQPLAAESGADASAEAEDEDFVPYDGPPLAATPEPAPAAPLTPESPPEKRSKSKKERKSKSRPREDVPIFPEAPPREPMTFTQFVATPELLASLLSYLSFYECQALKEVVLEQYLKTIGYQRWQWEDQEPLSLSLQDLSDYMRGVSTPTHEYSRVAAMYVHSLGVHPNHRDPSLGETVRNLTSSTRAYNRVLLRLRAQAEKEASVYASNSSPGASSPPSASSSSVARINNGIYQMPGRGFSSSRLSSRAPSPTQSMFNAGPNGGGGQPMPSPGSQIPGLTFRSPLFRLRRAPLLRVFVPSPEGDWLSDKSVLECEAECKKAGITQLMRSGDVVWDVAVGDEGNVGRLVYDGSYLLDLDYTYSPIGDLPKYLPTLAFPPSYFHRVIRTGASTANPIAHIDISPWGEEVAMNLQLLQDRVRTETPQGAYHNVVRWVHRSSFTIKAPRQARYTPSVRGGSSSSGRIPIPNTNNLFVDSGWYGTIIVETEGTNEALFDLQNRCGPGAFPPRPRGVNGVPSTVQTDNKLVYRILREKSRPGEIWIRAVSVKERMM</sequence>
<accession>A0A8H5ASM9</accession>
<feature type="compositionally biased region" description="Polar residues" evidence="1">
    <location>
        <begin position="556"/>
        <end position="565"/>
    </location>
</feature>
<evidence type="ECO:0000313" key="3">
    <source>
        <dbReference type="Proteomes" id="UP000567179"/>
    </source>
</evidence>
<dbReference type="EMBL" id="JAACJJ010000058">
    <property type="protein sequence ID" value="KAF5310159.1"/>
    <property type="molecule type" value="Genomic_DNA"/>
</dbReference>